<name>A0ABW6HJL8_9FLAO</name>
<reference evidence="3 4" key="1">
    <citation type="submission" date="2024-06" db="EMBL/GenBank/DDBJ databases">
        <title>Flavobacterium spp. isolated from glacier.</title>
        <authorList>
            <person name="Han D."/>
        </authorList>
    </citation>
    <scope>NUCLEOTIDE SEQUENCE [LARGE SCALE GENOMIC DNA]</scope>
    <source>
        <strain evidence="3 4">LB3P45</strain>
    </source>
</reference>
<keyword evidence="4" id="KW-1185">Reference proteome</keyword>
<dbReference type="InterPro" id="IPR036641">
    <property type="entry name" value="HPT_dom_sf"/>
</dbReference>
<feature type="domain" description="HPt" evidence="2">
    <location>
        <begin position="16"/>
        <end position="105"/>
    </location>
</feature>
<gene>
    <name evidence="3" type="ORF">ACFX5D_04505</name>
</gene>
<dbReference type="PROSITE" id="PS50894">
    <property type="entry name" value="HPT"/>
    <property type="match status" value="1"/>
</dbReference>
<evidence type="ECO:0000313" key="3">
    <source>
        <dbReference type="EMBL" id="MFE3847226.1"/>
    </source>
</evidence>
<keyword evidence="1" id="KW-0597">Phosphoprotein</keyword>
<dbReference type="Gene3D" id="1.20.120.160">
    <property type="entry name" value="HPT domain"/>
    <property type="match status" value="1"/>
</dbReference>
<protein>
    <submittedName>
        <fullName evidence="3">Hpt domain-containing protein</fullName>
    </submittedName>
</protein>
<evidence type="ECO:0000259" key="2">
    <source>
        <dbReference type="PROSITE" id="PS50894"/>
    </source>
</evidence>
<dbReference type="RefSeq" id="WP_379857054.1">
    <property type="nucleotide sequence ID" value="NZ_JBHZQA010000002.1"/>
</dbReference>
<evidence type="ECO:0000256" key="1">
    <source>
        <dbReference type="PROSITE-ProRule" id="PRU00110"/>
    </source>
</evidence>
<feature type="modified residue" description="Phosphohistidine" evidence="1">
    <location>
        <position position="55"/>
    </location>
</feature>
<proteinExistence type="predicted"/>
<accession>A0ABW6HJL8</accession>
<dbReference type="EMBL" id="JBHZQA010000002">
    <property type="protein sequence ID" value="MFE3847226.1"/>
    <property type="molecule type" value="Genomic_DNA"/>
</dbReference>
<comment type="caution">
    <text evidence="3">The sequence shown here is derived from an EMBL/GenBank/DDBJ whole genome shotgun (WGS) entry which is preliminary data.</text>
</comment>
<organism evidence="3 4">
    <name type="scientific">Flavobacterium fructosi</name>
    <dbReference type="NCBI Taxonomy" id="3230416"/>
    <lineage>
        <taxon>Bacteria</taxon>
        <taxon>Pseudomonadati</taxon>
        <taxon>Bacteroidota</taxon>
        <taxon>Flavobacteriia</taxon>
        <taxon>Flavobacteriales</taxon>
        <taxon>Flavobacteriaceae</taxon>
        <taxon>Flavobacterium</taxon>
    </lineage>
</organism>
<sequence>MEQPNLTYIDELSEDNIEFKSKLIGILKNELPNEIKGYREEMENSNFSKATQSVHKLKHKISILGLEKSYYIAEEYEGNLKNNSTSLNADFENILNIMQEFVNRL</sequence>
<dbReference type="SUPFAM" id="SSF47226">
    <property type="entry name" value="Histidine-containing phosphotransfer domain, HPT domain"/>
    <property type="match status" value="1"/>
</dbReference>
<evidence type="ECO:0000313" key="4">
    <source>
        <dbReference type="Proteomes" id="UP001600039"/>
    </source>
</evidence>
<dbReference type="InterPro" id="IPR008207">
    <property type="entry name" value="Sig_transdc_His_kin_Hpt_dom"/>
</dbReference>
<dbReference type="Proteomes" id="UP001600039">
    <property type="component" value="Unassembled WGS sequence"/>
</dbReference>